<proteinExistence type="predicted"/>
<accession>A0A0J5WXP3</accession>
<evidence type="ECO:0000313" key="1">
    <source>
        <dbReference type="EMBL" id="KML57036.1"/>
    </source>
</evidence>
<reference evidence="1 2" key="1">
    <citation type="submission" date="2015-05" db="EMBL/GenBank/DDBJ databases">
        <title>Draft genome of Burkholderia cepacia LK29.</title>
        <authorList>
            <person name="Chan X.Y."/>
        </authorList>
    </citation>
    <scope>NUCLEOTIDE SEQUENCE [LARGE SCALE GENOMIC DNA]</scope>
    <source>
        <strain evidence="1 2">LK29</strain>
    </source>
</reference>
<evidence type="ECO:0000313" key="2">
    <source>
        <dbReference type="Proteomes" id="UP000036338"/>
    </source>
</evidence>
<name>A0A0J5WXP3_BURCE</name>
<sequence length="123" mass="13761">MKPIVSALMLLPGESTFDASARIDSIRHARRLSRAAVDKLAERERLTNFWRASMPVWQPELCRIKPAFALAHVAAFRPGRNFGHLSLLPGHVPPHIAYRQRLGASLGRRATTTKQLALFEVTP</sequence>
<organism evidence="1 2">
    <name type="scientific">Burkholderia cepacia</name>
    <name type="common">Pseudomonas cepacia</name>
    <dbReference type="NCBI Taxonomy" id="292"/>
    <lineage>
        <taxon>Bacteria</taxon>
        <taxon>Pseudomonadati</taxon>
        <taxon>Pseudomonadota</taxon>
        <taxon>Betaproteobacteria</taxon>
        <taxon>Burkholderiales</taxon>
        <taxon>Burkholderiaceae</taxon>
        <taxon>Burkholderia</taxon>
        <taxon>Burkholderia cepacia complex</taxon>
    </lineage>
</organism>
<gene>
    <name evidence="1" type="ORF">VL15_15030</name>
</gene>
<protein>
    <submittedName>
        <fullName evidence="1">Uncharacterized protein</fullName>
    </submittedName>
</protein>
<dbReference type="Proteomes" id="UP000036338">
    <property type="component" value="Unassembled WGS sequence"/>
</dbReference>
<dbReference type="AlphaFoldDB" id="A0A0J5WXP3"/>
<comment type="caution">
    <text evidence="1">The sequence shown here is derived from an EMBL/GenBank/DDBJ whole genome shotgun (WGS) entry which is preliminary data.</text>
</comment>
<dbReference type="PATRIC" id="fig|292.27.peg.2939"/>
<dbReference type="EMBL" id="LDWR01000024">
    <property type="protein sequence ID" value="KML57036.1"/>
    <property type="molecule type" value="Genomic_DNA"/>
</dbReference>
<dbReference type="RefSeq" id="WP_048246419.1">
    <property type="nucleotide sequence ID" value="NZ_LDWR01000024.1"/>
</dbReference>